<dbReference type="Proteomes" id="UP000245207">
    <property type="component" value="Unassembled WGS sequence"/>
</dbReference>
<feature type="domain" description="Serpin" evidence="2">
    <location>
        <begin position="1"/>
        <end position="97"/>
    </location>
</feature>
<dbReference type="GO" id="GO:0004867">
    <property type="term" value="F:serine-type endopeptidase inhibitor activity"/>
    <property type="evidence" value="ECO:0007669"/>
    <property type="project" value="InterPro"/>
</dbReference>
<dbReference type="InterPro" id="IPR023796">
    <property type="entry name" value="Serpin_dom"/>
</dbReference>
<proteinExistence type="inferred from homology"/>
<evidence type="ECO:0000313" key="3">
    <source>
        <dbReference type="EMBL" id="PWA60053.1"/>
    </source>
</evidence>
<dbReference type="SUPFAM" id="SSF56574">
    <property type="entry name" value="Serpins"/>
    <property type="match status" value="1"/>
</dbReference>
<evidence type="ECO:0000313" key="4">
    <source>
        <dbReference type="Proteomes" id="UP000245207"/>
    </source>
</evidence>
<dbReference type="PANTHER" id="PTHR11461:SF211">
    <property type="entry name" value="GH10112P-RELATED"/>
    <property type="match status" value="1"/>
</dbReference>
<name>A0A2U1MFK1_ARTAN</name>
<dbReference type="InterPro" id="IPR023795">
    <property type="entry name" value="Serpin_CS"/>
</dbReference>
<dbReference type="InterPro" id="IPR042178">
    <property type="entry name" value="Serpin_sf_1"/>
</dbReference>
<dbReference type="Gene3D" id="3.30.497.10">
    <property type="entry name" value="Antithrombin, subunit I, domain 2"/>
    <property type="match status" value="1"/>
</dbReference>
<dbReference type="InterPro" id="IPR036186">
    <property type="entry name" value="Serpin_sf"/>
</dbReference>
<gene>
    <name evidence="3" type="ORF">CTI12_AA384300</name>
</gene>
<dbReference type="PANTHER" id="PTHR11461">
    <property type="entry name" value="SERINE PROTEASE INHIBITOR, SERPIN"/>
    <property type="match status" value="1"/>
</dbReference>
<organism evidence="3 4">
    <name type="scientific">Artemisia annua</name>
    <name type="common">Sweet wormwood</name>
    <dbReference type="NCBI Taxonomy" id="35608"/>
    <lineage>
        <taxon>Eukaryota</taxon>
        <taxon>Viridiplantae</taxon>
        <taxon>Streptophyta</taxon>
        <taxon>Embryophyta</taxon>
        <taxon>Tracheophyta</taxon>
        <taxon>Spermatophyta</taxon>
        <taxon>Magnoliopsida</taxon>
        <taxon>eudicotyledons</taxon>
        <taxon>Gunneridae</taxon>
        <taxon>Pentapetalae</taxon>
        <taxon>asterids</taxon>
        <taxon>campanulids</taxon>
        <taxon>Asterales</taxon>
        <taxon>Asteraceae</taxon>
        <taxon>Asteroideae</taxon>
        <taxon>Anthemideae</taxon>
        <taxon>Artemisiinae</taxon>
        <taxon>Artemisia</taxon>
    </lineage>
</organism>
<protein>
    <submittedName>
        <fullName evidence="3">Serine protease inhibitor (SERPIN) family protein</fullName>
    </submittedName>
</protein>
<dbReference type="PROSITE" id="PS00284">
    <property type="entry name" value="SERPIN"/>
    <property type="match status" value="1"/>
</dbReference>
<comment type="caution">
    <text evidence="3">The sequence shown here is derived from an EMBL/GenBank/DDBJ whole genome shotgun (WGS) entry which is preliminary data.</text>
</comment>
<dbReference type="GO" id="GO:0005615">
    <property type="term" value="C:extracellular space"/>
    <property type="evidence" value="ECO:0007669"/>
    <property type="project" value="InterPro"/>
</dbReference>
<accession>A0A2U1MFK1</accession>
<dbReference type="Pfam" id="PF00079">
    <property type="entry name" value="Serpin"/>
    <property type="match status" value="1"/>
</dbReference>
<evidence type="ECO:0000256" key="1">
    <source>
        <dbReference type="ARBA" id="ARBA00009500"/>
    </source>
</evidence>
<dbReference type="OrthoDB" id="1063785at2759"/>
<dbReference type="Gene3D" id="2.30.39.10">
    <property type="entry name" value="Alpha-1-antitrypsin, domain 1"/>
    <property type="match status" value="1"/>
</dbReference>
<dbReference type="InterPro" id="IPR042185">
    <property type="entry name" value="Serpin_sf_2"/>
</dbReference>
<sequence>MLKELGVKLPFDGGEGFTEMVDSSVGQSLYVSRIHHKSFVAVNEEGTEVAAASAAVVMLRSLRTNDKVEFVADHPFLFVIREDITGVVLFMGQVVDPHVA</sequence>
<evidence type="ECO:0000259" key="2">
    <source>
        <dbReference type="Pfam" id="PF00079"/>
    </source>
</evidence>
<dbReference type="AlphaFoldDB" id="A0A2U1MFK1"/>
<dbReference type="EMBL" id="PKPP01005457">
    <property type="protein sequence ID" value="PWA60053.1"/>
    <property type="molecule type" value="Genomic_DNA"/>
</dbReference>
<dbReference type="SMR" id="A0A2U1MFK1"/>
<keyword evidence="4" id="KW-1185">Reference proteome</keyword>
<dbReference type="InterPro" id="IPR000215">
    <property type="entry name" value="Serpin_fam"/>
</dbReference>
<reference evidence="3 4" key="1">
    <citation type="journal article" date="2018" name="Mol. Plant">
        <title>The genome of Artemisia annua provides insight into the evolution of Asteraceae family and artemisinin biosynthesis.</title>
        <authorList>
            <person name="Shen Q."/>
            <person name="Zhang L."/>
            <person name="Liao Z."/>
            <person name="Wang S."/>
            <person name="Yan T."/>
            <person name="Shi P."/>
            <person name="Liu M."/>
            <person name="Fu X."/>
            <person name="Pan Q."/>
            <person name="Wang Y."/>
            <person name="Lv Z."/>
            <person name="Lu X."/>
            <person name="Zhang F."/>
            <person name="Jiang W."/>
            <person name="Ma Y."/>
            <person name="Chen M."/>
            <person name="Hao X."/>
            <person name="Li L."/>
            <person name="Tang Y."/>
            <person name="Lv G."/>
            <person name="Zhou Y."/>
            <person name="Sun X."/>
            <person name="Brodelius P.E."/>
            <person name="Rose J.K.C."/>
            <person name="Tang K."/>
        </authorList>
    </citation>
    <scope>NUCLEOTIDE SEQUENCE [LARGE SCALE GENOMIC DNA]</scope>
    <source>
        <strain evidence="4">cv. Huhao1</strain>
        <tissue evidence="3">Leaf</tissue>
    </source>
</reference>
<dbReference type="STRING" id="35608.A0A2U1MFK1"/>
<comment type="similarity">
    <text evidence="1">Belongs to the serpin family.</text>
</comment>